<evidence type="ECO:0000313" key="2">
    <source>
        <dbReference type="Proteomes" id="UP000440004"/>
    </source>
</evidence>
<evidence type="ECO:0008006" key="3">
    <source>
        <dbReference type="Google" id="ProtNLM"/>
    </source>
</evidence>
<dbReference type="EMBL" id="WHNX01000010">
    <property type="protein sequence ID" value="MPW25791.1"/>
    <property type="molecule type" value="Genomic_DNA"/>
</dbReference>
<comment type="caution">
    <text evidence="1">The sequence shown here is derived from an EMBL/GenBank/DDBJ whole genome shotgun (WGS) entry which is preliminary data.</text>
</comment>
<gene>
    <name evidence="1" type="ORF">GC105_08310</name>
</gene>
<keyword evidence="2" id="KW-1185">Reference proteome</keyword>
<proteinExistence type="predicted"/>
<sequence length="259" mass="28626">MFATSAMAAGERQFDFISPDDYTVVTDTGGSNFAITVQGYQYSLPGYDSLTADEKLQMEWSIDEDTDVIDIVSGGTDSDTATFEVKGEGTATINMTYTQPDTTTTSVTTYVVVEGTTVVSQVEDVNVEIVGDTFSGLNDTYDVPLFDLKDVFDGTFEDVLKNTPSATHAVLYALEIENSTETTATPIGSFDWNWVRANVTIDHDGGYISRIEDDEDITIGWDFYGWQYRVNTLDPGRAASVTPLEDDDSVLWFFDVYSW</sequence>
<name>A0A6A7K8Y9_9FIRM</name>
<reference evidence="1 2" key="1">
    <citation type="submission" date="2019-10" db="EMBL/GenBank/DDBJ databases">
        <title>Alkalibaculum tamaniensis sp.nov., a new alkaliphilic acetogen, isolated on methoxylated aromatics from a mud volcano.</title>
        <authorList>
            <person name="Khomyakova M.A."/>
            <person name="Merkel A.Y."/>
            <person name="Bonch-Osmolovskaya E.A."/>
            <person name="Slobodkin A.I."/>
        </authorList>
    </citation>
    <scope>NUCLEOTIDE SEQUENCE [LARGE SCALE GENOMIC DNA]</scope>
    <source>
        <strain evidence="1 2">M08DMB</strain>
    </source>
</reference>
<organism evidence="1 2">
    <name type="scientific">Alkalibaculum sporogenes</name>
    <dbReference type="NCBI Taxonomy" id="2655001"/>
    <lineage>
        <taxon>Bacteria</taxon>
        <taxon>Bacillati</taxon>
        <taxon>Bacillota</taxon>
        <taxon>Clostridia</taxon>
        <taxon>Eubacteriales</taxon>
        <taxon>Eubacteriaceae</taxon>
        <taxon>Alkalibaculum</taxon>
    </lineage>
</organism>
<accession>A0A6A7K8Y9</accession>
<dbReference type="AlphaFoldDB" id="A0A6A7K8Y9"/>
<dbReference type="Proteomes" id="UP000440004">
    <property type="component" value="Unassembled WGS sequence"/>
</dbReference>
<evidence type="ECO:0000313" key="1">
    <source>
        <dbReference type="EMBL" id="MPW25791.1"/>
    </source>
</evidence>
<protein>
    <recommendedName>
        <fullName evidence="3">DUF4430 domain-containing protein</fullName>
    </recommendedName>
</protein>